<organism evidence="1 2">
    <name type="scientific">Tegillarca granosa</name>
    <name type="common">Malaysian cockle</name>
    <name type="synonym">Anadara granosa</name>
    <dbReference type="NCBI Taxonomy" id="220873"/>
    <lineage>
        <taxon>Eukaryota</taxon>
        <taxon>Metazoa</taxon>
        <taxon>Spiralia</taxon>
        <taxon>Lophotrochozoa</taxon>
        <taxon>Mollusca</taxon>
        <taxon>Bivalvia</taxon>
        <taxon>Autobranchia</taxon>
        <taxon>Pteriomorphia</taxon>
        <taxon>Arcoida</taxon>
        <taxon>Arcoidea</taxon>
        <taxon>Arcidae</taxon>
        <taxon>Tegillarca</taxon>
    </lineage>
</organism>
<evidence type="ECO:0000313" key="2">
    <source>
        <dbReference type="Proteomes" id="UP001217089"/>
    </source>
</evidence>
<accession>A0ABQ9FFT8</accession>
<protein>
    <submittedName>
        <fullName evidence="1">Uncharacterized protein</fullName>
    </submittedName>
</protein>
<comment type="caution">
    <text evidence="1">The sequence shown here is derived from an EMBL/GenBank/DDBJ whole genome shotgun (WGS) entry which is preliminary data.</text>
</comment>
<sequence>MCTILIYIFILRNCKSYFCKNQVPISKTNISSYDTKPAKLKLYFHYFWVCKGNVTCIMLPFSYTFLDEACKDKKMQARMIYVYQKANNKNNNVSLTNIFPDRLFIYIMHDAIFADFLSYTYYILDFLFDWQGLAGFTIVPTMRRHVTLAALHMVFGQQTMTQLIFIEV</sequence>
<name>A0ABQ9FFT8_TEGGR</name>
<keyword evidence="2" id="KW-1185">Reference proteome</keyword>
<evidence type="ECO:0000313" key="1">
    <source>
        <dbReference type="EMBL" id="KAJ8315496.1"/>
    </source>
</evidence>
<proteinExistence type="predicted"/>
<dbReference type="Proteomes" id="UP001217089">
    <property type="component" value="Unassembled WGS sequence"/>
</dbReference>
<dbReference type="EMBL" id="JARBDR010000337">
    <property type="protein sequence ID" value="KAJ8315496.1"/>
    <property type="molecule type" value="Genomic_DNA"/>
</dbReference>
<gene>
    <name evidence="1" type="ORF">KUTeg_007646</name>
</gene>
<reference evidence="1 2" key="1">
    <citation type="submission" date="2022-12" db="EMBL/GenBank/DDBJ databases">
        <title>Chromosome-level genome of Tegillarca granosa.</title>
        <authorList>
            <person name="Kim J."/>
        </authorList>
    </citation>
    <scope>NUCLEOTIDE SEQUENCE [LARGE SCALE GENOMIC DNA]</scope>
    <source>
        <strain evidence="1">Teg-2019</strain>
        <tissue evidence="1">Adductor muscle</tissue>
    </source>
</reference>